<dbReference type="GO" id="GO:0003964">
    <property type="term" value="F:RNA-directed DNA polymerase activity"/>
    <property type="evidence" value="ECO:0007669"/>
    <property type="project" value="UniProtKB-KW"/>
</dbReference>
<keyword evidence="1" id="KW-0808">Transferase</keyword>
<evidence type="ECO:0000313" key="2">
    <source>
        <dbReference type="Proteomes" id="UP000017184"/>
    </source>
</evidence>
<keyword evidence="1" id="KW-0695">RNA-directed DNA polymerase</keyword>
<evidence type="ECO:0000313" key="1">
    <source>
        <dbReference type="EMBL" id="AGX88243.1"/>
    </source>
</evidence>
<dbReference type="KEGG" id="cbx:Cenrod_2174"/>
<keyword evidence="2" id="KW-1185">Reference proteome</keyword>
<dbReference type="EMBL" id="CP004885">
    <property type="protein sequence ID" value="AGX88243.1"/>
    <property type="molecule type" value="Genomic_DNA"/>
</dbReference>
<proteinExistence type="predicted"/>
<reference evidence="1 2" key="1">
    <citation type="journal article" date="2013" name="Genome Biol.">
        <title>Genomic analysis reveals key aspects of prokaryotic symbiosis in the phototrophic consortium "Chlorochromatium aggregatum".</title>
        <authorList>
            <person name="Liu Z."/>
            <person name="Muller J."/>
            <person name="Li T."/>
            <person name="Alvey R.M."/>
            <person name="Vogl K."/>
            <person name="Frigaard N.U."/>
            <person name="Rockwell N.C."/>
            <person name="Boyd E.S."/>
            <person name="Tomsho L.P."/>
            <person name="Schuster S.C."/>
            <person name="Henke P."/>
            <person name="Rohde M."/>
            <person name="Overmann J."/>
            <person name="Bryant D.A."/>
        </authorList>
    </citation>
    <scope>NUCLEOTIDE SEQUENCE [LARGE SCALE GENOMIC DNA]</scope>
    <source>
        <strain evidence="1">CR</strain>
    </source>
</reference>
<dbReference type="Proteomes" id="UP000017184">
    <property type="component" value="Chromosome"/>
</dbReference>
<dbReference type="STRING" id="946483.Cenrod_2174"/>
<accession>U5NDC3</accession>
<gene>
    <name evidence="1" type="ORF">Cenrod_2174</name>
</gene>
<keyword evidence="1" id="KW-0548">Nucleotidyltransferase</keyword>
<name>U5NDC3_9BURK</name>
<dbReference type="AlphaFoldDB" id="U5NDC3"/>
<sequence>MGAHEDQEFTGFGRKGVSLKSAIQHGVSSNSYWKMSRTPVINQAISNVWLQEQGLQSVKDL</sequence>
<dbReference type="HOGENOM" id="CLU_2913893_0_0_4"/>
<organism evidence="1 2">
    <name type="scientific">Candidatus Symbiobacter mobilis CR</name>
    <dbReference type="NCBI Taxonomy" id="946483"/>
    <lineage>
        <taxon>Bacteria</taxon>
        <taxon>Pseudomonadati</taxon>
        <taxon>Pseudomonadota</taxon>
        <taxon>Betaproteobacteria</taxon>
        <taxon>Burkholderiales</taxon>
        <taxon>Comamonadaceae</taxon>
    </lineage>
</organism>
<dbReference type="eggNOG" id="COG3344">
    <property type="taxonomic scope" value="Bacteria"/>
</dbReference>
<protein>
    <submittedName>
        <fullName evidence="1">Integron/retron-type RNA-directed DNA polymerase</fullName>
    </submittedName>
</protein>